<reference evidence="3 4" key="1">
    <citation type="submission" date="2019-07" db="EMBL/GenBank/DDBJ databases">
        <title>Whole genome shotgun sequence of Aneurinibacillus danicus NBRC 102444.</title>
        <authorList>
            <person name="Hosoyama A."/>
            <person name="Uohara A."/>
            <person name="Ohji S."/>
            <person name="Ichikawa N."/>
        </authorList>
    </citation>
    <scope>NUCLEOTIDE SEQUENCE [LARGE SCALE GENOMIC DNA]</scope>
    <source>
        <strain evidence="3 4">NBRC 102444</strain>
    </source>
</reference>
<dbReference type="RefSeq" id="WP_146810964.1">
    <property type="nucleotide sequence ID" value="NZ_BJXX01000132.1"/>
</dbReference>
<dbReference type="InterPro" id="IPR001753">
    <property type="entry name" value="Enoyl-CoA_hydra/iso"/>
</dbReference>
<dbReference type="InterPro" id="IPR029045">
    <property type="entry name" value="ClpP/crotonase-like_dom_sf"/>
</dbReference>
<evidence type="ECO:0000313" key="4">
    <source>
        <dbReference type="Proteomes" id="UP000321157"/>
    </source>
</evidence>
<dbReference type="GO" id="GO:0016829">
    <property type="term" value="F:lyase activity"/>
    <property type="evidence" value="ECO:0007669"/>
    <property type="project" value="UniProtKB-KW"/>
</dbReference>
<gene>
    <name evidence="3" type="ORF">ADA01nite_28910</name>
</gene>
<keyword evidence="4" id="KW-1185">Reference proteome</keyword>
<organism evidence="3 4">
    <name type="scientific">Aneurinibacillus danicus</name>
    <dbReference type="NCBI Taxonomy" id="267746"/>
    <lineage>
        <taxon>Bacteria</taxon>
        <taxon>Bacillati</taxon>
        <taxon>Bacillota</taxon>
        <taxon>Bacilli</taxon>
        <taxon>Bacillales</taxon>
        <taxon>Paenibacillaceae</taxon>
        <taxon>Aneurinibacillus group</taxon>
        <taxon>Aneurinibacillus</taxon>
    </lineage>
</organism>
<name>A0A511VAT6_9BACL</name>
<comment type="similarity">
    <text evidence="1">Belongs to the enoyl-CoA hydratase/isomerase family.</text>
</comment>
<protein>
    <submittedName>
        <fullName evidence="3">Enoyl-CoA hydratase</fullName>
    </submittedName>
</protein>
<proteinExistence type="inferred from homology"/>
<dbReference type="Pfam" id="PF00378">
    <property type="entry name" value="ECH_1"/>
    <property type="match status" value="1"/>
</dbReference>
<accession>A0A511VAT6</accession>
<dbReference type="InterPro" id="IPR014748">
    <property type="entry name" value="Enoyl-CoA_hydra_C"/>
</dbReference>
<dbReference type="AlphaFoldDB" id="A0A511VAT6"/>
<sequence length="260" mass="28653">MFSGDSAVLFEVIDQIGVITLNRPQRMNAISVEVYEKLDKIWSTVDKDNNVRVLIITGSGEKAFCAGMDLKEQTELSNQGKDFLQMVTDPLMINMTKVKKPIIAAINGVAAAGGFLLAQNADLRVASSSAQFSIREAKVGRGSPWAMPLLWMLPLNISMELTMMAEPISAERMYQLGFLNRLAQPGEVLSSAMEMAQIIRDNAPLSVMAAKESFKKGMDMGITLATKNAARIYERVYNSQDAIEGPRAFAEKRKPNWKGN</sequence>
<dbReference type="Proteomes" id="UP000321157">
    <property type="component" value="Unassembled WGS sequence"/>
</dbReference>
<comment type="caution">
    <text evidence="3">The sequence shown here is derived from an EMBL/GenBank/DDBJ whole genome shotgun (WGS) entry which is preliminary data.</text>
</comment>
<dbReference type="GO" id="GO:0006635">
    <property type="term" value="P:fatty acid beta-oxidation"/>
    <property type="evidence" value="ECO:0007669"/>
    <property type="project" value="TreeGrafter"/>
</dbReference>
<dbReference type="PANTHER" id="PTHR11941">
    <property type="entry name" value="ENOYL-COA HYDRATASE-RELATED"/>
    <property type="match status" value="1"/>
</dbReference>
<evidence type="ECO:0000256" key="2">
    <source>
        <dbReference type="ARBA" id="ARBA00023239"/>
    </source>
</evidence>
<dbReference type="Gene3D" id="3.90.226.10">
    <property type="entry name" value="2-enoyl-CoA Hydratase, Chain A, domain 1"/>
    <property type="match status" value="1"/>
</dbReference>
<dbReference type="PANTHER" id="PTHR11941:SF54">
    <property type="entry name" value="ENOYL-COA HYDRATASE, MITOCHONDRIAL"/>
    <property type="match status" value="1"/>
</dbReference>
<dbReference type="EMBL" id="BJXX01000132">
    <property type="protein sequence ID" value="GEN35431.1"/>
    <property type="molecule type" value="Genomic_DNA"/>
</dbReference>
<dbReference type="OrthoDB" id="9775794at2"/>
<evidence type="ECO:0000313" key="3">
    <source>
        <dbReference type="EMBL" id="GEN35431.1"/>
    </source>
</evidence>
<dbReference type="SUPFAM" id="SSF52096">
    <property type="entry name" value="ClpP/crotonase"/>
    <property type="match status" value="1"/>
</dbReference>
<dbReference type="Gene3D" id="1.10.12.10">
    <property type="entry name" value="Lyase 2-enoyl-coa Hydratase, Chain A, domain 2"/>
    <property type="match status" value="1"/>
</dbReference>
<keyword evidence="2" id="KW-0456">Lyase</keyword>
<dbReference type="CDD" id="cd06558">
    <property type="entry name" value="crotonase-like"/>
    <property type="match status" value="1"/>
</dbReference>
<evidence type="ECO:0000256" key="1">
    <source>
        <dbReference type="ARBA" id="ARBA00005254"/>
    </source>
</evidence>